<dbReference type="InterPro" id="IPR044053">
    <property type="entry name" value="AsaB-like"/>
</dbReference>
<dbReference type="PANTHER" id="PTHR34598">
    <property type="entry name" value="BLL6449 PROTEIN"/>
    <property type="match status" value="1"/>
</dbReference>
<evidence type="ECO:0000313" key="2">
    <source>
        <dbReference type="EMBL" id="KAJ4245531.1"/>
    </source>
</evidence>
<name>A0A9W8V703_9HYPO</name>
<dbReference type="Proteomes" id="UP001152049">
    <property type="component" value="Unassembled WGS sequence"/>
</dbReference>
<dbReference type="OrthoDB" id="412788at2759"/>
<evidence type="ECO:0000313" key="3">
    <source>
        <dbReference type="Proteomes" id="UP001152049"/>
    </source>
</evidence>
<comment type="caution">
    <text evidence="2">The sequence shown here is derived from an EMBL/GenBank/DDBJ whole genome shotgun (WGS) entry which is preliminary data.</text>
</comment>
<keyword evidence="3" id="KW-1185">Reference proteome</keyword>
<protein>
    <recommendedName>
        <fullName evidence="4">GA4 desaturase</fullName>
    </recommendedName>
</protein>
<reference evidence="2" key="1">
    <citation type="submission" date="2022-09" db="EMBL/GenBank/DDBJ databases">
        <title>Fusarium specimens isolated from Avocado Roots.</title>
        <authorList>
            <person name="Stajich J."/>
            <person name="Roper C."/>
            <person name="Heimlech-Rivalta G."/>
        </authorList>
    </citation>
    <scope>NUCLEOTIDE SEQUENCE</scope>
    <source>
        <strain evidence="2">CF00136</strain>
    </source>
</reference>
<gene>
    <name evidence="2" type="ORF">NW762_014040</name>
</gene>
<accession>A0A9W8V703</accession>
<evidence type="ECO:0000256" key="1">
    <source>
        <dbReference type="ARBA" id="ARBA00023604"/>
    </source>
</evidence>
<dbReference type="PANTHER" id="PTHR34598:SF3">
    <property type="entry name" value="OXIDOREDUCTASE AN1597"/>
    <property type="match status" value="1"/>
</dbReference>
<sequence length="331" mass="37382">MTQSHAIIETTGKSVTASIPYYNGPFNPPDTISTLTTTRCCDWQSVVIHDVRPSVSDFTLDKHGFQYVKHASSLRSPPHTLASWKDHKIREQINDAEILALAKSLTGAKKIIIMLATGRNAKFVEPQDEPLRPDIYANQTDTLPATRAKGFYDGMDMGPVRKPHVDWGTHGVRNILRNWSQELAEEAKDIIQAEDEAAALPGGIEKNYKGRRWAFYNTWRPLKPVQRDPLACVDFFTSKDDKSSVFWRKIPGINGPFTADAPLTPANPNHKWYWLSDQQPDDLLVMKIFDSAHERDPDNVAGGIHHCSFHLDGTEGNEVRESLETKFMAFW</sequence>
<dbReference type="EMBL" id="JAOQAZ010000046">
    <property type="protein sequence ID" value="KAJ4245531.1"/>
    <property type="molecule type" value="Genomic_DNA"/>
</dbReference>
<dbReference type="NCBIfam" id="NF041278">
    <property type="entry name" value="CmcJ_NvfI_EfuI"/>
    <property type="match status" value="1"/>
</dbReference>
<comment type="similarity">
    <text evidence="1">Belongs to the asaB hydroxylase/desaturase family.</text>
</comment>
<proteinExistence type="inferred from homology"/>
<dbReference type="GO" id="GO:0016491">
    <property type="term" value="F:oxidoreductase activity"/>
    <property type="evidence" value="ECO:0007669"/>
    <property type="project" value="InterPro"/>
</dbReference>
<organism evidence="2 3">
    <name type="scientific">Fusarium torreyae</name>
    <dbReference type="NCBI Taxonomy" id="1237075"/>
    <lineage>
        <taxon>Eukaryota</taxon>
        <taxon>Fungi</taxon>
        <taxon>Dikarya</taxon>
        <taxon>Ascomycota</taxon>
        <taxon>Pezizomycotina</taxon>
        <taxon>Sordariomycetes</taxon>
        <taxon>Hypocreomycetidae</taxon>
        <taxon>Hypocreales</taxon>
        <taxon>Nectriaceae</taxon>
        <taxon>Fusarium</taxon>
    </lineage>
</organism>
<dbReference type="AlphaFoldDB" id="A0A9W8V703"/>
<evidence type="ECO:0008006" key="4">
    <source>
        <dbReference type="Google" id="ProtNLM"/>
    </source>
</evidence>